<organism evidence="2 3">
    <name type="scientific">Owenweeksia hongkongensis (strain DSM 17368 / CIP 108786 / JCM 12287 / NRRL B-23963 / UST20020801)</name>
    <dbReference type="NCBI Taxonomy" id="926562"/>
    <lineage>
        <taxon>Bacteria</taxon>
        <taxon>Pseudomonadati</taxon>
        <taxon>Bacteroidota</taxon>
        <taxon>Flavobacteriia</taxon>
        <taxon>Flavobacteriales</taxon>
        <taxon>Owenweeksiaceae</taxon>
        <taxon>Owenweeksia</taxon>
    </lineage>
</organism>
<dbReference type="Gene3D" id="2.60.120.10">
    <property type="entry name" value="Jelly Rolls"/>
    <property type="match status" value="1"/>
</dbReference>
<dbReference type="InterPro" id="IPR014710">
    <property type="entry name" value="RmlC-like_jellyroll"/>
</dbReference>
<protein>
    <submittedName>
        <fullName evidence="2">cAMP-binding protein</fullName>
    </submittedName>
</protein>
<reference evidence="2 3" key="1">
    <citation type="journal article" date="2012" name="Stand. Genomic Sci.">
        <title>Genome sequence of the orange-pigmented seawater bacterium Owenweeksia hongkongensis type strain (UST20020801(T)).</title>
        <authorList>
            <person name="Riedel T."/>
            <person name="Held B."/>
            <person name="Nolan M."/>
            <person name="Lucas S."/>
            <person name="Lapidus A."/>
            <person name="Tice H."/>
            <person name="Del Rio T.G."/>
            <person name="Cheng J.F."/>
            <person name="Han C."/>
            <person name="Tapia R."/>
            <person name="Goodwin L.A."/>
            <person name="Pitluck S."/>
            <person name="Liolios K."/>
            <person name="Mavromatis K."/>
            <person name="Pagani I."/>
            <person name="Ivanova N."/>
            <person name="Mikhailova N."/>
            <person name="Pati A."/>
            <person name="Chen A."/>
            <person name="Palaniappan K."/>
            <person name="Rohde M."/>
            <person name="Tindall B.J."/>
            <person name="Detter J.C."/>
            <person name="Goker M."/>
            <person name="Woyke T."/>
            <person name="Bristow J."/>
            <person name="Eisen J.A."/>
            <person name="Markowitz V."/>
            <person name="Hugenholtz P."/>
            <person name="Klenk H.P."/>
            <person name="Kyrpides N.C."/>
        </authorList>
    </citation>
    <scope>NUCLEOTIDE SEQUENCE</scope>
    <source>
        <strain evidence="3">DSM 17368 / JCM 12287 / NRRL B-23963</strain>
    </source>
</reference>
<dbReference type="PATRIC" id="fig|926562.3.peg.1201"/>
<accession>G8R603</accession>
<name>G8R603_OWEHD</name>
<dbReference type="InterPro" id="IPR000595">
    <property type="entry name" value="cNMP-bd_dom"/>
</dbReference>
<dbReference type="SUPFAM" id="SSF51206">
    <property type="entry name" value="cAMP-binding domain-like"/>
    <property type="match status" value="1"/>
</dbReference>
<dbReference type="STRING" id="926562.Oweho_1188"/>
<dbReference type="Pfam" id="PF00027">
    <property type="entry name" value="cNMP_binding"/>
    <property type="match status" value="1"/>
</dbReference>
<dbReference type="AlphaFoldDB" id="G8R603"/>
<evidence type="ECO:0000259" key="1">
    <source>
        <dbReference type="Pfam" id="PF00027"/>
    </source>
</evidence>
<evidence type="ECO:0000313" key="3">
    <source>
        <dbReference type="Proteomes" id="UP000005631"/>
    </source>
</evidence>
<dbReference type="KEGG" id="oho:Oweho_1188"/>
<feature type="domain" description="Cyclic nucleotide-binding" evidence="1">
    <location>
        <begin position="32"/>
        <end position="109"/>
    </location>
</feature>
<sequence>MYLRNIASIALRNLVLCKNNLENMLFEKSLTKTVKKGTILQREGDTHLKSFAVVKGLLRSYIIDAKGKEHIYMFGPEDWIVGDLQAAFIKGPTKLFVDALEDSEVVELEPSPEITDEMAKKGLEKAIRRVGTLQNRVLMLMSATAWERYQFFLDEYPDLYNRVPQKMIASYLGITPQALSRIRGEWARSKK</sequence>
<dbReference type="EMBL" id="CP003156">
    <property type="protein sequence ID" value="AEV32193.1"/>
    <property type="molecule type" value="Genomic_DNA"/>
</dbReference>
<dbReference type="InterPro" id="IPR018490">
    <property type="entry name" value="cNMP-bd_dom_sf"/>
</dbReference>
<dbReference type="HOGENOM" id="CLU_075053_9_2_10"/>
<gene>
    <name evidence="2" type="ordered locus">Oweho_1188</name>
</gene>
<proteinExistence type="predicted"/>
<dbReference type="eggNOG" id="COG0664">
    <property type="taxonomic scope" value="Bacteria"/>
</dbReference>
<dbReference type="CDD" id="cd00038">
    <property type="entry name" value="CAP_ED"/>
    <property type="match status" value="1"/>
</dbReference>
<keyword evidence="3" id="KW-1185">Reference proteome</keyword>
<evidence type="ECO:0000313" key="2">
    <source>
        <dbReference type="EMBL" id="AEV32193.1"/>
    </source>
</evidence>
<dbReference type="Proteomes" id="UP000005631">
    <property type="component" value="Chromosome"/>
</dbReference>